<proteinExistence type="inferred from homology"/>
<feature type="domain" description="60S ribosomal export protein NMD3 OB-fold" evidence="9">
    <location>
        <begin position="282"/>
        <end position="367"/>
    </location>
</feature>
<dbReference type="STRING" id="595528.A0A0D2ULB6"/>
<keyword evidence="3 7" id="KW-0813">Transport</keyword>
<dbReference type="GO" id="GO:0005634">
    <property type="term" value="C:nucleus"/>
    <property type="evidence" value="ECO:0007669"/>
    <property type="project" value="UniProtKB-SubCell"/>
</dbReference>
<dbReference type="GO" id="GO:0000055">
    <property type="term" value="P:ribosomal large subunit export from nucleus"/>
    <property type="evidence" value="ECO:0007669"/>
    <property type="project" value="TreeGrafter"/>
</dbReference>
<keyword evidence="12" id="KW-1185">Reference proteome</keyword>
<dbReference type="PANTHER" id="PTHR12746">
    <property type="entry name" value="NONSENSE-MEDIATED MRNA DECAY PROTEIN 3"/>
    <property type="match status" value="1"/>
</dbReference>
<dbReference type="OrthoDB" id="203821at2759"/>
<sequence>MCVDCIRNEVDITDGIAKHGILNWCRNCERYLNHNGQNWLVAELESRELLTLCLKKIRGLGKVRVQDAGFIWTEPHSRRIKVKVVIEKDFNGAIVRHAFVIEFVVQSLQCPQCQRRMANDNWKAIVQVRQRVDHKKTFYFLEQLILKHKAHSFTINIKERPDGLDFYYSSKSDAMKMVDFLNAVAPVTYKTSERLISTDLQSNTSNYKFTYSVDVVPICKNDLVCLPKQLARQLGNIDQLLICYRVGNSVHLIDPRTLQVTEISVHLFNRHPFRALSSQKHLVEYTILEIEPTGVTNGKFAMAEFTAARTRDFGKNDIVFQGRTHLGNVLKTGDTCLGFDIGYLNFNDENANEYPTDRLPDVALIKKTYPERIRSRKNRTWRLQTLNKESEGISKRDEEKAVADFEGFLEDLEEDRELRANINLYRDPNVDLQAAQLAEIERRQYLEQEGEEDPSVGLEELLEDMSINDAGPDAEDAAAELDPAQAALLEQQHQANLAQLQQIAAHFGLPIDHPDVHAHLAAFQQEQLLLYQQQQQQLLLEQQYAQQQQQ</sequence>
<dbReference type="InterPro" id="IPR039768">
    <property type="entry name" value="Nmd3"/>
</dbReference>
<dbReference type="InterPro" id="IPR048899">
    <property type="entry name" value="NMD_SH3"/>
</dbReference>
<name>A0A0D2ULB6_CAPO3</name>
<accession>A0A0D2ULB6</accession>
<keyword evidence="4 7" id="KW-0963">Cytoplasm</keyword>
<evidence type="ECO:0000256" key="6">
    <source>
        <dbReference type="ARBA" id="ARBA00023242"/>
    </source>
</evidence>
<comment type="function">
    <text evidence="7">Acts as an adapter for the XPO1/CRM1-mediated export of the 60S ribosomal subunit.</text>
</comment>
<dbReference type="PhylomeDB" id="A0A0D2ULB6"/>
<dbReference type="Pfam" id="PF21193">
    <property type="entry name" value="NMD_SH3"/>
    <property type="match status" value="1"/>
</dbReference>
<dbReference type="Pfam" id="PF04981">
    <property type="entry name" value="NMD3"/>
    <property type="match status" value="1"/>
</dbReference>
<evidence type="ECO:0000313" key="11">
    <source>
        <dbReference type="EMBL" id="KJE95891.1"/>
    </source>
</evidence>
<reference evidence="12" key="1">
    <citation type="submission" date="2011-02" db="EMBL/GenBank/DDBJ databases">
        <title>The Genome Sequence of Capsaspora owczarzaki ATCC 30864.</title>
        <authorList>
            <person name="Russ C."/>
            <person name="Cuomo C."/>
            <person name="Burger G."/>
            <person name="Gray M.W."/>
            <person name="Holland P.W.H."/>
            <person name="King N."/>
            <person name="Lang F.B.F."/>
            <person name="Roger A.J."/>
            <person name="Ruiz-Trillo I."/>
            <person name="Young S.K."/>
            <person name="Zeng Q."/>
            <person name="Gargeya S."/>
            <person name="Alvarado L."/>
            <person name="Berlin A."/>
            <person name="Chapman S.B."/>
            <person name="Chen Z."/>
            <person name="Freedman E."/>
            <person name="Gellesch M."/>
            <person name="Goldberg J."/>
            <person name="Griggs A."/>
            <person name="Gujja S."/>
            <person name="Heilman E."/>
            <person name="Heiman D."/>
            <person name="Howarth C."/>
            <person name="Mehta T."/>
            <person name="Neiman D."/>
            <person name="Pearson M."/>
            <person name="Roberts A."/>
            <person name="Saif S."/>
            <person name="Shea T."/>
            <person name="Shenoy N."/>
            <person name="Sisk P."/>
            <person name="Stolte C."/>
            <person name="Sykes S."/>
            <person name="White J."/>
            <person name="Yandava C."/>
            <person name="Haas B."/>
            <person name="Nusbaum C."/>
            <person name="Birren B."/>
        </authorList>
    </citation>
    <scope>NUCLEOTIDE SEQUENCE</scope>
    <source>
        <strain evidence="12">ATCC 30864</strain>
    </source>
</reference>
<keyword evidence="6 7" id="KW-0539">Nucleus</keyword>
<gene>
    <name evidence="11" type="ORF">CAOG_009973</name>
</gene>
<dbReference type="InterPro" id="IPR048898">
    <property type="entry name" value="OB_NMD3"/>
</dbReference>
<feature type="domain" description="60S ribosomal export protein NMD3 SH3" evidence="10">
    <location>
        <begin position="218"/>
        <end position="264"/>
    </location>
</feature>
<dbReference type="PANTHER" id="PTHR12746:SF2">
    <property type="entry name" value="60S RIBOSOMAL EXPORT PROTEIN NMD3"/>
    <property type="match status" value="1"/>
</dbReference>
<evidence type="ECO:0000256" key="1">
    <source>
        <dbReference type="ARBA" id="ARBA00009794"/>
    </source>
</evidence>
<evidence type="ECO:0000259" key="8">
    <source>
        <dbReference type="Pfam" id="PF04981"/>
    </source>
</evidence>
<comment type="subcellular location">
    <subcellularLocation>
        <location evidence="7">Cytoplasm</location>
    </subcellularLocation>
    <subcellularLocation>
        <location evidence="7">Nucleus</location>
    </subcellularLocation>
</comment>
<organism evidence="11 12">
    <name type="scientific">Capsaspora owczarzaki (strain ATCC 30864)</name>
    <dbReference type="NCBI Taxonomy" id="595528"/>
    <lineage>
        <taxon>Eukaryota</taxon>
        <taxon>Filasterea</taxon>
        <taxon>Capsaspora</taxon>
    </lineage>
</organism>
<evidence type="ECO:0000259" key="10">
    <source>
        <dbReference type="Pfam" id="PF21193"/>
    </source>
</evidence>
<evidence type="ECO:0000256" key="3">
    <source>
        <dbReference type="ARBA" id="ARBA00022448"/>
    </source>
</evidence>
<evidence type="ECO:0000256" key="5">
    <source>
        <dbReference type="ARBA" id="ARBA00022927"/>
    </source>
</evidence>
<evidence type="ECO:0000256" key="4">
    <source>
        <dbReference type="ARBA" id="ARBA00022490"/>
    </source>
</evidence>
<dbReference type="InParanoid" id="A0A0D2ULB6"/>
<dbReference type="InterPro" id="IPR007064">
    <property type="entry name" value="Nmd3_N"/>
</dbReference>
<feature type="domain" description="Nmd3 N-terminal" evidence="8">
    <location>
        <begin position="1"/>
        <end position="214"/>
    </location>
</feature>
<dbReference type="FunCoup" id="A0A0D2ULB6">
    <property type="interactions" value="709"/>
</dbReference>
<comment type="similarity">
    <text evidence="1 7">Belongs to the NMD3 family.</text>
</comment>
<dbReference type="GO" id="GO:0005737">
    <property type="term" value="C:cytoplasm"/>
    <property type="evidence" value="ECO:0007669"/>
    <property type="project" value="UniProtKB-SubCell"/>
</dbReference>
<keyword evidence="5 7" id="KW-0653">Protein transport</keyword>
<dbReference type="Pfam" id="PF21192">
    <property type="entry name" value="OB_NMD3"/>
    <property type="match status" value="1"/>
</dbReference>
<evidence type="ECO:0000256" key="7">
    <source>
        <dbReference type="RuleBase" id="RU364108"/>
    </source>
</evidence>
<dbReference type="Proteomes" id="UP000008743">
    <property type="component" value="Unassembled WGS sequence"/>
</dbReference>
<protein>
    <recommendedName>
        <fullName evidence="2 7">60S ribosomal export protein NMD3</fullName>
    </recommendedName>
</protein>
<dbReference type="OMA" id="VILVRKH"/>
<dbReference type="eggNOG" id="KOG2613">
    <property type="taxonomic scope" value="Eukaryota"/>
</dbReference>
<dbReference type="GO" id="GO:0043023">
    <property type="term" value="F:ribosomal large subunit binding"/>
    <property type="evidence" value="ECO:0007669"/>
    <property type="project" value="InterPro"/>
</dbReference>
<dbReference type="EMBL" id="KE346370">
    <property type="protein sequence ID" value="KJE95891.1"/>
    <property type="molecule type" value="Genomic_DNA"/>
</dbReference>
<dbReference type="GO" id="GO:0015031">
    <property type="term" value="P:protein transport"/>
    <property type="evidence" value="ECO:0007669"/>
    <property type="project" value="UniProtKB-KW"/>
</dbReference>
<evidence type="ECO:0000256" key="2">
    <source>
        <dbReference type="ARBA" id="ARBA00017035"/>
    </source>
</evidence>
<evidence type="ECO:0000313" key="12">
    <source>
        <dbReference type="Proteomes" id="UP000008743"/>
    </source>
</evidence>
<evidence type="ECO:0000259" key="9">
    <source>
        <dbReference type="Pfam" id="PF21192"/>
    </source>
</evidence>
<dbReference type="AlphaFoldDB" id="A0A0D2ULB6"/>